<evidence type="ECO:0000313" key="2">
    <source>
        <dbReference type="Proteomes" id="UP000095283"/>
    </source>
</evidence>
<dbReference type="AlphaFoldDB" id="A0A1I7W713"/>
<accession>A0A1I7W713</accession>
<evidence type="ECO:0000256" key="1">
    <source>
        <dbReference type="SAM" id="SignalP"/>
    </source>
</evidence>
<organism evidence="2 3">
    <name type="scientific">Heterorhabditis bacteriophora</name>
    <name type="common">Entomopathogenic nematode worm</name>
    <dbReference type="NCBI Taxonomy" id="37862"/>
    <lineage>
        <taxon>Eukaryota</taxon>
        <taxon>Metazoa</taxon>
        <taxon>Ecdysozoa</taxon>
        <taxon>Nematoda</taxon>
        <taxon>Chromadorea</taxon>
        <taxon>Rhabditida</taxon>
        <taxon>Rhabditina</taxon>
        <taxon>Rhabditomorpha</taxon>
        <taxon>Strongyloidea</taxon>
        <taxon>Heterorhabditidae</taxon>
        <taxon>Heterorhabditis</taxon>
    </lineage>
</organism>
<keyword evidence="1" id="KW-0732">Signal</keyword>
<dbReference type="WBParaSite" id="Hba_00426">
    <property type="protein sequence ID" value="Hba_00426"/>
    <property type="gene ID" value="Hba_00426"/>
</dbReference>
<sequence length="50" mass="5590">MSKFYFILFLYFLSLLWQLGLAESLGKAKTAVTGAIVIVKGYLPFGPFTK</sequence>
<reference evidence="3" key="1">
    <citation type="submission" date="2016-11" db="UniProtKB">
        <authorList>
            <consortium name="WormBaseParasite"/>
        </authorList>
    </citation>
    <scope>IDENTIFICATION</scope>
</reference>
<proteinExistence type="predicted"/>
<dbReference type="Proteomes" id="UP000095283">
    <property type="component" value="Unplaced"/>
</dbReference>
<name>A0A1I7W713_HETBA</name>
<evidence type="ECO:0000313" key="3">
    <source>
        <dbReference type="WBParaSite" id="Hba_00426"/>
    </source>
</evidence>
<keyword evidence="2" id="KW-1185">Reference proteome</keyword>
<feature type="signal peptide" evidence="1">
    <location>
        <begin position="1"/>
        <end position="22"/>
    </location>
</feature>
<feature type="chain" id="PRO_5009310481" evidence="1">
    <location>
        <begin position="23"/>
        <end position="50"/>
    </location>
</feature>
<protein>
    <submittedName>
        <fullName evidence="3">COesterase domain-containing protein</fullName>
    </submittedName>
</protein>